<dbReference type="Pfam" id="PF20615">
    <property type="entry name" value="DUF6802"/>
    <property type="match status" value="1"/>
</dbReference>
<feature type="region of interest" description="Disordered" evidence="1">
    <location>
        <begin position="1"/>
        <end position="47"/>
    </location>
</feature>
<accession>A0ABV9YGQ9</accession>
<feature type="region of interest" description="Disordered" evidence="1">
    <location>
        <begin position="93"/>
        <end position="130"/>
    </location>
</feature>
<dbReference type="EMBL" id="JBHSIV010000001">
    <property type="protein sequence ID" value="MFC5060847.1"/>
    <property type="molecule type" value="Genomic_DNA"/>
</dbReference>
<organism evidence="3 4">
    <name type="scientific">Actinomycetospora atypica</name>
    <dbReference type="NCBI Taxonomy" id="1290095"/>
    <lineage>
        <taxon>Bacteria</taxon>
        <taxon>Bacillati</taxon>
        <taxon>Actinomycetota</taxon>
        <taxon>Actinomycetes</taxon>
        <taxon>Pseudonocardiales</taxon>
        <taxon>Pseudonocardiaceae</taxon>
        <taxon>Actinomycetospora</taxon>
    </lineage>
</organism>
<evidence type="ECO:0000313" key="4">
    <source>
        <dbReference type="Proteomes" id="UP001595947"/>
    </source>
</evidence>
<keyword evidence="4" id="KW-1185">Reference proteome</keyword>
<feature type="domain" description="DUF6802" evidence="2">
    <location>
        <begin position="41"/>
        <end position="92"/>
    </location>
</feature>
<sequence length="130" mass="13301">MAEFAVDPTVPGPGEPPGPGHVPWPAPAGPPELLTGDLVPGAPVLDAPTLDSDLDGLADTTIAPLGDDLVLATDPDHDGHADLVTRVGVHGVVTSRYGPDGRVETEDHPWGAPPPPPPSVDPRTGEWTRG</sequence>
<reference evidence="4" key="1">
    <citation type="journal article" date="2019" name="Int. J. Syst. Evol. Microbiol.">
        <title>The Global Catalogue of Microorganisms (GCM) 10K type strain sequencing project: providing services to taxonomists for standard genome sequencing and annotation.</title>
        <authorList>
            <consortium name="The Broad Institute Genomics Platform"/>
            <consortium name="The Broad Institute Genome Sequencing Center for Infectious Disease"/>
            <person name="Wu L."/>
            <person name="Ma J."/>
        </authorList>
    </citation>
    <scope>NUCLEOTIDE SEQUENCE [LARGE SCALE GENOMIC DNA]</scope>
    <source>
        <strain evidence="4">CGMCC 4.7093</strain>
    </source>
</reference>
<evidence type="ECO:0000313" key="3">
    <source>
        <dbReference type="EMBL" id="MFC5060847.1"/>
    </source>
</evidence>
<gene>
    <name evidence="3" type="ORF">ACFPBZ_01410</name>
</gene>
<name>A0ABV9YGQ9_9PSEU</name>
<evidence type="ECO:0000256" key="1">
    <source>
        <dbReference type="SAM" id="MobiDB-lite"/>
    </source>
</evidence>
<feature type="compositionally biased region" description="Pro residues" evidence="1">
    <location>
        <begin position="111"/>
        <end position="120"/>
    </location>
</feature>
<proteinExistence type="predicted"/>
<comment type="caution">
    <text evidence="3">The sequence shown here is derived from an EMBL/GenBank/DDBJ whole genome shotgun (WGS) entry which is preliminary data.</text>
</comment>
<dbReference type="Proteomes" id="UP001595947">
    <property type="component" value="Unassembled WGS sequence"/>
</dbReference>
<evidence type="ECO:0000259" key="2">
    <source>
        <dbReference type="Pfam" id="PF20615"/>
    </source>
</evidence>
<dbReference type="InterPro" id="IPR046543">
    <property type="entry name" value="DUF6802"/>
</dbReference>
<feature type="compositionally biased region" description="Basic and acidic residues" evidence="1">
    <location>
        <begin position="99"/>
        <end position="109"/>
    </location>
</feature>
<feature type="compositionally biased region" description="Pro residues" evidence="1">
    <location>
        <begin position="10"/>
        <end position="30"/>
    </location>
</feature>
<dbReference type="RefSeq" id="WP_378034183.1">
    <property type="nucleotide sequence ID" value="NZ_JBHSIV010000001.1"/>
</dbReference>
<protein>
    <submittedName>
        <fullName evidence="3">DUF6802 family protein</fullName>
    </submittedName>
</protein>